<accession>A0ABS8Y8Y3</accession>
<proteinExistence type="predicted"/>
<dbReference type="Proteomes" id="UP000823775">
    <property type="component" value="Unassembled WGS sequence"/>
</dbReference>
<gene>
    <name evidence="1" type="ORF">HAX54_034263</name>
</gene>
<name>A0ABS8Y8Y3_DATST</name>
<evidence type="ECO:0000313" key="2">
    <source>
        <dbReference type="Proteomes" id="UP000823775"/>
    </source>
</evidence>
<sequence length="144" mass="16630">VMCMLQLKGVPISEFKCKYLTLELHMKKFNLYVVAGFLRASPHVETLNIDMKTMSMIPFSTLLKIPSANFELLNLAKGDDMDLLSLVPSFVFPNLKTVKIFISPERCLKDHVEWGFDKLFNLLKFLLKNATVLEEFVIISKRRM</sequence>
<protein>
    <recommendedName>
        <fullName evidence="3">FBD domain-containing protein</fullName>
    </recommendedName>
</protein>
<evidence type="ECO:0008006" key="3">
    <source>
        <dbReference type="Google" id="ProtNLM"/>
    </source>
</evidence>
<organism evidence="1 2">
    <name type="scientific">Datura stramonium</name>
    <name type="common">Jimsonweed</name>
    <name type="synonym">Common thornapple</name>
    <dbReference type="NCBI Taxonomy" id="4076"/>
    <lineage>
        <taxon>Eukaryota</taxon>
        <taxon>Viridiplantae</taxon>
        <taxon>Streptophyta</taxon>
        <taxon>Embryophyta</taxon>
        <taxon>Tracheophyta</taxon>
        <taxon>Spermatophyta</taxon>
        <taxon>Magnoliopsida</taxon>
        <taxon>eudicotyledons</taxon>
        <taxon>Gunneridae</taxon>
        <taxon>Pentapetalae</taxon>
        <taxon>asterids</taxon>
        <taxon>lamiids</taxon>
        <taxon>Solanales</taxon>
        <taxon>Solanaceae</taxon>
        <taxon>Solanoideae</taxon>
        <taxon>Datureae</taxon>
        <taxon>Datura</taxon>
    </lineage>
</organism>
<feature type="non-terminal residue" evidence="1">
    <location>
        <position position="1"/>
    </location>
</feature>
<dbReference type="EMBL" id="JACEIK010044098">
    <property type="protein sequence ID" value="MCE5167031.1"/>
    <property type="molecule type" value="Genomic_DNA"/>
</dbReference>
<keyword evidence="2" id="KW-1185">Reference proteome</keyword>
<comment type="caution">
    <text evidence="1">The sequence shown here is derived from an EMBL/GenBank/DDBJ whole genome shotgun (WGS) entry which is preliminary data.</text>
</comment>
<reference evidence="1 2" key="1">
    <citation type="journal article" date="2021" name="BMC Genomics">
        <title>Datura genome reveals duplications of psychoactive alkaloid biosynthetic genes and high mutation rate following tissue culture.</title>
        <authorList>
            <person name="Rajewski A."/>
            <person name="Carter-House D."/>
            <person name="Stajich J."/>
            <person name="Litt A."/>
        </authorList>
    </citation>
    <scope>NUCLEOTIDE SEQUENCE [LARGE SCALE GENOMIC DNA]</scope>
    <source>
        <strain evidence="1">AR-01</strain>
    </source>
</reference>
<evidence type="ECO:0000313" key="1">
    <source>
        <dbReference type="EMBL" id="MCE5167031.1"/>
    </source>
</evidence>